<evidence type="ECO:0000313" key="3">
    <source>
        <dbReference type="Ensembl" id="ENSTGUP00000032578.1"/>
    </source>
</evidence>
<dbReference type="GO" id="GO:0005654">
    <property type="term" value="C:nucleoplasm"/>
    <property type="evidence" value="ECO:0007669"/>
    <property type="project" value="Ensembl"/>
</dbReference>
<feature type="domain" description="PWWP" evidence="2">
    <location>
        <begin position="68"/>
        <end position="129"/>
    </location>
</feature>
<sequence>MRGPGFRQDEGLPSLACPARSSLGKLRQRGGCSQPPWPAQGRLHQPCCVEQLKGEEQRLGAESRAGIDEMPEAAVKSSSNKYQVFFFGTHETAFLGPKDLFPYEECKEKFGKPNKRKGFSEGLWEIENNPTVKASGYQPTQKKSCPTAAEREAEGDGEKKGNAEGSSDEEGKLVIDEQSKEKNEKGGTKRKAEDALEDSPKRPKDAEGQEGDKKVDNEEAPKEEPKGNPGEGEKNSDAADTPATNQAKQEGKEEVRDHKESL</sequence>
<dbReference type="GO" id="GO:0001222">
    <property type="term" value="F:transcription corepressor binding"/>
    <property type="evidence" value="ECO:0007669"/>
    <property type="project" value="Ensembl"/>
</dbReference>
<dbReference type="Pfam" id="PF00855">
    <property type="entry name" value="PWWP"/>
    <property type="match status" value="1"/>
</dbReference>
<evidence type="ECO:0000259" key="2">
    <source>
        <dbReference type="Pfam" id="PF00855"/>
    </source>
</evidence>
<feature type="compositionally biased region" description="Basic and acidic residues" evidence="1">
    <location>
        <begin position="169"/>
        <end position="237"/>
    </location>
</feature>
<dbReference type="SUPFAM" id="SSF63748">
    <property type="entry name" value="Tudor/PWWP/MBT"/>
    <property type="match status" value="1"/>
</dbReference>
<dbReference type="PANTHER" id="PTHR12550:SF41">
    <property type="entry name" value="HEPATOMA-DERIVED GROWTH FACTOR"/>
    <property type="match status" value="1"/>
</dbReference>
<feature type="compositionally biased region" description="Basic and acidic residues" evidence="1">
    <location>
        <begin position="149"/>
        <end position="162"/>
    </location>
</feature>
<dbReference type="GO" id="GO:0000122">
    <property type="term" value="P:negative regulation of transcription by RNA polymerase II"/>
    <property type="evidence" value="ECO:0007669"/>
    <property type="project" value="Ensembl"/>
</dbReference>
<dbReference type="AlphaFoldDB" id="A0A674HEA8"/>
<dbReference type="GeneTree" id="ENSGT00940000157485"/>
<dbReference type="InParanoid" id="A0A674HEA8"/>
<evidence type="ECO:0000256" key="1">
    <source>
        <dbReference type="SAM" id="MobiDB-lite"/>
    </source>
</evidence>
<dbReference type="Ensembl" id="ENSTGUT00000026939.1">
    <property type="protein sequence ID" value="ENSTGUP00000032578.1"/>
    <property type="gene ID" value="ENSTGUG00000017376.2"/>
</dbReference>
<reference evidence="3 4" key="1">
    <citation type="journal article" date="2010" name="Nature">
        <title>The genome of a songbird.</title>
        <authorList>
            <person name="Warren W.C."/>
            <person name="Clayton D.F."/>
            <person name="Ellegren H."/>
            <person name="Arnold A.P."/>
            <person name="Hillier L.W."/>
            <person name="Kunstner A."/>
            <person name="Searle S."/>
            <person name="White S."/>
            <person name="Vilella A.J."/>
            <person name="Fairley S."/>
            <person name="Heger A."/>
            <person name="Kong L."/>
            <person name="Ponting C.P."/>
            <person name="Jarvis E.D."/>
            <person name="Mello C.V."/>
            <person name="Minx P."/>
            <person name="Lovell P."/>
            <person name="Velho T.A."/>
            <person name="Ferris M."/>
            <person name="Balakrishnan C.N."/>
            <person name="Sinha S."/>
            <person name="Blatti C."/>
            <person name="London S.E."/>
            <person name="Li Y."/>
            <person name="Lin Y.C."/>
            <person name="George J."/>
            <person name="Sweedler J."/>
            <person name="Southey B."/>
            <person name="Gunaratne P."/>
            <person name="Watson M."/>
            <person name="Nam K."/>
            <person name="Backstrom N."/>
            <person name="Smeds L."/>
            <person name="Nabholz B."/>
            <person name="Itoh Y."/>
            <person name="Whitney O."/>
            <person name="Pfenning A.R."/>
            <person name="Howard J."/>
            <person name="Volker M."/>
            <person name="Skinner B.M."/>
            <person name="Griffin D.K."/>
            <person name="Ye L."/>
            <person name="McLaren W.M."/>
            <person name="Flicek P."/>
            <person name="Quesada V."/>
            <person name="Velasco G."/>
            <person name="Lopez-Otin C."/>
            <person name="Puente X.S."/>
            <person name="Olender T."/>
            <person name="Lancet D."/>
            <person name="Smit A.F."/>
            <person name="Hubley R."/>
            <person name="Konkel M.K."/>
            <person name="Walker J.A."/>
            <person name="Batzer M.A."/>
            <person name="Gu W."/>
            <person name="Pollock D.D."/>
            <person name="Chen L."/>
            <person name="Cheng Z."/>
            <person name="Eichler E.E."/>
            <person name="Stapley J."/>
            <person name="Slate J."/>
            <person name="Ekblom R."/>
            <person name="Birkhead T."/>
            <person name="Burke T."/>
            <person name="Burt D."/>
            <person name="Scharff C."/>
            <person name="Adam I."/>
            <person name="Richard H."/>
            <person name="Sultan M."/>
            <person name="Soldatov A."/>
            <person name="Lehrach H."/>
            <person name="Edwards S.V."/>
            <person name="Yang S.P."/>
            <person name="Li X."/>
            <person name="Graves T."/>
            <person name="Fulton L."/>
            <person name="Nelson J."/>
            <person name="Chinwalla A."/>
            <person name="Hou S."/>
            <person name="Mardis E.R."/>
            <person name="Wilson R.K."/>
        </authorList>
    </citation>
    <scope>NUCLEOTIDE SEQUENCE [LARGE SCALE GENOMIC DNA]</scope>
</reference>
<accession>A0A674HEA8</accession>
<feature type="compositionally biased region" description="Polar residues" evidence="1">
    <location>
        <begin position="128"/>
        <end position="144"/>
    </location>
</feature>
<dbReference type="PANTHER" id="PTHR12550">
    <property type="entry name" value="HEPATOMA-DERIVED GROWTH FACTOR-RELATED"/>
    <property type="match status" value="1"/>
</dbReference>
<dbReference type="Proteomes" id="UP000007754">
    <property type="component" value="Chromosome 25"/>
</dbReference>
<dbReference type="GO" id="GO:0017053">
    <property type="term" value="C:transcription repressor complex"/>
    <property type="evidence" value="ECO:0007669"/>
    <property type="project" value="Ensembl"/>
</dbReference>
<reference evidence="3" key="2">
    <citation type="submission" date="2025-08" db="UniProtKB">
        <authorList>
            <consortium name="Ensembl"/>
        </authorList>
    </citation>
    <scope>IDENTIFICATION</scope>
</reference>
<keyword evidence="4" id="KW-1185">Reference proteome</keyword>
<dbReference type="GO" id="GO:0003714">
    <property type="term" value="F:transcription corepressor activity"/>
    <property type="evidence" value="ECO:0007669"/>
    <property type="project" value="Ensembl"/>
</dbReference>
<organism evidence="3 4">
    <name type="scientific">Taeniopygia guttata</name>
    <name type="common">Zebra finch</name>
    <name type="synonym">Poephila guttata</name>
    <dbReference type="NCBI Taxonomy" id="59729"/>
    <lineage>
        <taxon>Eukaryota</taxon>
        <taxon>Metazoa</taxon>
        <taxon>Chordata</taxon>
        <taxon>Craniata</taxon>
        <taxon>Vertebrata</taxon>
        <taxon>Euteleostomi</taxon>
        <taxon>Archelosauria</taxon>
        <taxon>Archosauria</taxon>
        <taxon>Dinosauria</taxon>
        <taxon>Saurischia</taxon>
        <taxon>Theropoda</taxon>
        <taxon>Coelurosauria</taxon>
        <taxon>Aves</taxon>
        <taxon>Neognathae</taxon>
        <taxon>Neoaves</taxon>
        <taxon>Telluraves</taxon>
        <taxon>Australaves</taxon>
        <taxon>Passeriformes</taxon>
        <taxon>Passeroidea</taxon>
        <taxon>Estrildidae</taxon>
        <taxon>Estrildinae</taxon>
        <taxon>Taeniopygia</taxon>
    </lineage>
</organism>
<evidence type="ECO:0000313" key="4">
    <source>
        <dbReference type="Proteomes" id="UP000007754"/>
    </source>
</evidence>
<feature type="region of interest" description="Disordered" evidence="1">
    <location>
        <begin position="128"/>
        <end position="262"/>
    </location>
</feature>
<dbReference type="Gene3D" id="2.30.30.140">
    <property type="match status" value="1"/>
</dbReference>
<name>A0A674HEA8_TAEGU</name>
<protein>
    <submittedName>
        <fullName evidence="3">Heparin binding growth factor</fullName>
    </submittedName>
</protein>
<gene>
    <name evidence="3" type="primary">HDGF</name>
</gene>
<reference evidence="3" key="3">
    <citation type="submission" date="2025-09" db="UniProtKB">
        <authorList>
            <consortium name="Ensembl"/>
        </authorList>
    </citation>
    <scope>IDENTIFICATION</scope>
</reference>
<dbReference type="OMA" id="KWTRGEF"/>
<dbReference type="InterPro" id="IPR000313">
    <property type="entry name" value="PWWP_dom"/>
</dbReference>
<feature type="compositionally biased region" description="Basic and acidic residues" evidence="1">
    <location>
        <begin position="249"/>
        <end position="262"/>
    </location>
</feature>
<proteinExistence type="predicted"/>